<reference evidence="3 4" key="1">
    <citation type="submission" date="2020-08" db="EMBL/GenBank/DDBJ databases">
        <title>Whole genome shotgun sequence of Actinocatenispora thailandica NBRC 105041.</title>
        <authorList>
            <person name="Komaki H."/>
            <person name="Tamura T."/>
        </authorList>
    </citation>
    <scope>NUCLEOTIDE SEQUENCE [LARGE SCALE GENOMIC DNA]</scope>
    <source>
        <strain evidence="3 4">NBRC 105041</strain>
    </source>
</reference>
<dbReference type="InterPro" id="IPR011761">
    <property type="entry name" value="ATP-grasp"/>
</dbReference>
<dbReference type="GO" id="GO:0046872">
    <property type="term" value="F:metal ion binding"/>
    <property type="evidence" value="ECO:0007669"/>
    <property type="project" value="InterPro"/>
</dbReference>
<dbReference type="GO" id="GO:0016879">
    <property type="term" value="F:ligase activity, forming carbon-nitrogen bonds"/>
    <property type="evidence" value="ECO:0007669"/>
    <property type="project" value="TreeGrafter"/>
</dbReference>
<dbReference type="AlphaFoldDB" id="A0A7R7DVQ0"/>
<dbReference type="InterPro" id="IPR013651">
    <property type="entry name" value="ATP-grasp_RimK-type"/>
</dbReference>
<proteinExistence type="predicted"/>
<dbReference type="PROSITE" id="PS50975">
    <property type="entry name" value="ATP_GRASP"/>
    <property type="match status" value="1"/>
</dbReference>
<gene>
    <name evidence="3" type="ORF">Athai_62040</name>
</gene>
<evidence type="ECO:0000259" key="2">
    <source>
        <dbReference type="PROSITE" id="PS50975"/>
    </source>
</evidence>
<evidence type="ECO:0000313" key="3">
    <source>
        <dbReference type="EMBL" id="BCJ38701.1"/>
    </source>
</evidence>
<accession>A0A7R7DVQ0</accession>
<evidence type="ECO:0000313" key="4">
    <source>
        <dbReference type="Proteomes" id="UP000611640"/>
    </source>
</evidence>
<organism evidence="3 4">
    <name type="scientific">Actinocatenispora thailandica</name>
    <dbReference type="NCBI Taxonomy" id="227318"/>
    <lineage>
        <taxon>Bacteria</taxon>
        <taxon>Bacillati</taxon>
        <taxon>Actinomycetota</taxon>
        <taxon>Actinomycetes</taxon>
        <taxon>Micromonosporales</taxon>
        <taxon>Micromonosporaceae</taxon>
        <taxon>Actinocatenispora</taxon>
    </lineage>
</organism>
<dbReference type="GO" id="GO:0005524">
    <property type="term" value="F:ATP binding"/>
    <property type="evidence" value="ECO:0007669"/>
    <property type="project" value="UniProtKB-UniRule"/>
</dbReference>
<dbReference type="Proteomes" id="UP000611640">
    <property type="component" value="Chromosome"/>
</dbReference>
<protein>
    <recommendedName>
        <fullName evidence="2">ATP-grasp domain-containing protein</fullName>
    </recommendedName>
</protein>
<keyword evidence="1" id="KW-0067">ATP-binding</keyword>
<dbReference type="Pfam" id="PF08443">
    <property type="entry name" value="RimK"/>
    <property type="match status" value="1"/>
</dbReference>
<dbReference type="RefSeq" id="WP_203964693.1">
    <property type="nucleotide sequence ID" value="NZ_AP023355.1"/>
</dbReference>
<dbReference type="KEGG" id="atl:Athai_62040"/>
<dbReference type="PANTHER" id="PTHR21621">
    <property type="entry name" value="RIBOSOMAL PROTEIN S6 MODIFICATION PROTEIN"/>
    <property type="match status" value="1"/>
</dbReference>
<dbReference type="SUPFAM" id="SSF56059">
    <property type="entry name" value="Glutathione synthetase ATP-binding domain-like"/>
    <property type="match status" value="1"/>
</dbReference>
<dbReference type="InterPro" id="IPR013815">
    <property type="entry name" value="ATP_grasp_subdomain_1"/>
</dbReference>
<sequence>MKIGILLWDYSGIDADALALLEFGTRRGHQMSGFTLEEIEFRRGAGRATVLAKGVDVTSYDAVISRANLIGDVWQQDLAATAGPWRDRVERLTMLSNALGPRLFDPVDAWLCGMSKFLMAQRLAEGGFPVPPFRSVSSVEDTAAALADWGDIILKPSYGLRGIDVERVTDLDADRAIVDSQLARYGTVFCQPFYPTRYGELRITVCGEVTPINMLKLPAAGSWRCKTLEGASWERFDAPDELIDLSVRAARHQGLTWAGLDILPTPDGYRILEVNMVPGFLAIFGDGPAAEGHAGILDWIEKRTAERQPADESVGGDPS</sequence>
<keyword evidence="1" id="KW-0547">Nucleotide-binding</keyword>
<evidence type="ECO:0000256" key="1">
    <source>
        <dbReference type="PROSITE-ProRule" id="PRU00409"/>
    </source>
</evidence>
<dbReference type="GO" id="GO:0005737">
    <property type="term" value="C:cytoplasm"/>
    <property type="evidence" value="ECO:0007669"/>
    <property type="project" value="TreeGrafter"/>
</dbReference>
<dbReference type="Gene3D" id="3.30.1490.20">
    <property type="entry name" value="ATP-grasp fold, A domain"/>
    <property type="match status" value="1"/>
</dbReference>
<dbReference type="EMBL" id="AP023355">
    <property type="protein sequence ID" value="BCJ38701.1"/>
    <property type="molecule type" value="Genomic_DNA"/>
</dbReference>
<keyword evidence="4" id="KW-1185">Reference proteome</keyword>
<name>A0A7R7DVQ0_9ACTN</name>
<feature type="domain" description="ATP-grasp" evidence="2">
    <location>
        <begin position="120"/>
        <end position="305"/>
    </location>
</feature>
<dbReference type="PANTHER" id="PTHR21621:SF0">
    <property type="entry name" value="BETA-CITRYLGLUTAMATE SYNTHASE B-RELATED"/>
    <property type="match status" value="1"/>
</dbReference>
<dbReference type="Gene3D" id="3.30.470.20">
    <property type="entry name" value="ATP-grasp fold, B domain"/>
    <property type="match status" value="1"/>
</dbReference>